<protein>
    <submittedName>
        <fullName evidence="2">Uncharacterized protein</fullName>
    </submittedName>
</protein>
<dbReference type="RefSeq" id="WP_034352407.1">
    <property type="nucleotide sequence ID" value="NZ_JHAC01000004.1"/>
</dbReference>
<evidence type="ECO:0000313" key="3">
    <source>
        <dbReference type="Proteomes" id="UP000020492"/>
    </source>
</evidence>
<keyword evidence="3" id="KW-1185">Reference proteome</keyword>
<accession>A0A016QUH4</accession>
<reference evidence="2 3" key="1">
    <citation type="submission" date="2014-03" db="EMBL/GenBank/DDBJ databases">
        <title>Draft genome sequence of Deinococcus phoenicis 1P10ME.</title>
        <authorList>
            <person name="Stepanov V.G."/>
            <person name="Vaishampayan P."/>
            <person name="Venkateswaran K."/>
            <person name="Fox G.E."/>
        </authorList>
    </citation>
    <scope>NUCLEOTIDE SEQUENCE [LARGE SCALE GENOMIC DNA]</scope>
    <source>
        <strain evidence="2 3">1P10ME</strain>
    </source>
</reference>
<evidence type="ECO:0000256" key="1">
    <source>
        <dbReference type="SAM" id="MobiDB-lite"/>
    </source>
</evidence>
<sequence>MSERTDRQRERLTDQPFASIDRQGGRPLPIQDGAHVRNAAARIAQTSFETAAARQQAAAQNHGLELGADDAGVKAAHGQG</sequence>
<evidence type="ECO:0000313" key="2">
    <source>
        <dbReference type="EMBL" id="EYB69522.1"/>
    </source>
</evidence>
<feature type="region of interest" description="Disordered" evidence="1">
    <location>
        <begin position="54"/>
        <end position="80"/>
    </location>
</feature>
<dbReference type="PATRIC" id="fig|1476583.3.peg.193"/>
<organism evidence="2 3">
    <name type="scientific">Deinococcus phoenicis</name>
    <dbReference type="NCBI Taxonomy" id="1476583"/>
    <lineage>
        <taxon>Bacteria</taxon>
        <taxon>Thermotogati</taxon>
        <taxon>Deinococcota</taxon>
        <taxon>Deinococci</taxon>
        <taxon>Deinococcales</taxon>
        <taxon>Deinococcaceae</taxon>
        <taxon>Deinococcus</taxon>
    </lineage>
</organism>
<dbReference type="AlphaFoldDB" id="A0A016QUH4"/>
<dbReference type="Proteomes" id="UP000020492">
    <property type="component" value="Unassembled WGS sequence"/>
</dbReference>
<feature type="region of interest" description="Disordered" evidence="1">
    <location>
        <begin position="1"/>
        <end position="31"/>
    </location>
</feature>
<dbReference type="OrthoDB" id="74131at2"/>
<proteinExistence type="predicted"/>
<comment type="caution">
    <text evidence="2">The sequence shown here is derived from an EMBL/GenBank/DDBJ whole genome shotgun (WGS) entry which is preliminary data.</text>
</comment>
<gene>
    <name evidence="2" type="ORF">DEIPH_ctg004orf0025</name>
</gene>
<name>A0A016QUH4_9DEIO</name>
<feature type="compositionally biased region" description="Basic and acidic residues" evidence="1">
    <location>
        <begin position="1"/>
        <end position="13"/>
    </location>
</feature>
<dbReference type="EMBL" id="JHAC01000004">
    <property type="protein sequence ID" value="EYB69522.1"/>
    <property type="molecule type" value="Genomic_DNA"/>
</dbReference>
<dbReference type="STRING" id="1476583.DEIPH_ctg004orf0025"/>